<sequence length="301" mass="31990">MDELIREIRKRKQDRNALILAHNYQRDEVQAVADHVGDSFYLSKIAAQAECDTIVFAGVRFMAETAKILSPAKTVLLPEPDAGCPLADTVAAADVAALKRLHPGAPVVCYINSSAAVKALSDICCTSANTVKVVASLPDAKVIFVPDANLGAYVAGRLPGKELVLWKGACATHAKITPRDILAAREKHPAAKILVHPECAPAVVKMADFAGSTADIIRYAAASPAPVLLIGTEAGVLSAIKASRPDRQVLLLHPGLVCPDMKKTRLESVRDALLHDRHQVSVDAAVADKARQAITRMLGVV</sequence>
<evidence type="ECO:0000256" key="7">
    <source>
        <dbReference type="ARBA" id="ARBA00022723"/>
    </source>
</evidence>
<dbReference type="InterPro" id="IPR036094">
    <property type="entry name" value="NadA_sf"/>
</dbReference>
<protein>
    <recommendedName>
        <fullName evidence="3 10">Quinolinate synthase</fullName>
        <ecNumber evidence="3 10">2.5.1.72</ecNumber>
    </recommendedName>
</protein>
<dbReference type="NCBIfam" id="NF006879">
    <property type="entry name" value="PRK09375.1-4"/>
    <property type="match status" value="1"/>
</dbReference>
<reference evidence="11 12" key="1">
    <citation type="submission" date="2023-07" db="EMBL/GenBank/DDBJ databases">
        <title>The novel representative of Negativicutes class, Anaeroselena agilis gen. nov. sp. nov.</title>
        <authorList>
            <person name="Prokofeva M.I."/>
            <person name="Elcheninov A.G."/>
            <person name="Klyukina A."/>
            <person name="Kublanov I.V."/>
            <person name="Frolov E.N."/>
            <person name="Podosokorskaya O.A."/>
        </authorList>
    </citation>
    <scope>NUCLEOTIDE SEQUENCE [LARGE SCALE GENOMIC DNA]</scope>
    <source>
        <strain evidence="11 12">4137-cl</strain>
    </source>
</reference>
<dbReference type="NCBIfam" id="NF006878">
    <property type="entry name" value="PRK09375.1-2"/>
    <property type="match status" value="1"/>
</dbReference>
<dbReference type="Proteomes" id="UP001254848">
    <property type="component" value="Unassembled WGS sequence"/>
</dbReference>
<dbReference type="RefSeq" id="WP_413780890.1">
    <property type="nucleotide sequence ID" value="NZ_JAUOZS010000001.1"/>
</dbReference>
<name>A0ABU3P043_9FIRM</name>
<comment type="cofactor">
    <cofactor evidence="1">
        <name>[4Fe-4S] cluster</name>
        <dbReference type="ChEBI" id="CHEBI:49883"/>
    </cofactor>
</comment>
<proteinExistence type="predicted"/>
<evidence type="ECO:0000313" key="12">
    <source>
        <dbReference type="Proteomes" id="UP001254848"/>
    </source>
</evidence>
<evidence type="ECO:0000256" key="4">
    <source>
        <dbReference type="ARBA" id="ARBA00022485"/>
    </source>
</evidence>
<keyword evidence="6 11" id="KW-0808">Transferase</keyword>
<evidence type="ECO:0000256" key="9">
    <source>
        <dbReference type="ARBA" id="ARBA00023014"/>
    </source>
</evidence>
<keyword evidence="5" id="KW-0662">Pyridine nucleotide biosynthesis</keyword>
<dbReference type="EMBL" id="JAUOZS010000001">
    <property type="protein sequence ID" value="MDT8902408.1"/>
    <property type="molecule type" value="Genomic_DNA"/>
</dbReference>
<keyword evidence="7" id="KW-0479">Metal-binding</keyword>
<dbReference type="EC" id="2.5.1.72" evidence="3 10"/>
<evidence type="ECO:0000256" key="1">
    <source>
        <dbReference type="ARBA" id="ARBA00001966"/>
    </source>
</evidence>
<dbReference type="SUPFAM" id="SSF142754">
    <property type="entry name" value="NadA-like"/>
    <property type="match status" value="1"/>
</dbReference>
<comment type="caution">
    <text evidence="11">The sequence shown here is derived from an EMBL/GenBank/DDBJ whole genome shotgun (WGS) entry which is preliminary data.</text>
</comment>
<dbReference type="NCBIfam" id="TIGR00550">
    <property type="entry name" value="nadA"/>
    <property type="match status" value="1"/>
</dbReference>
<keyword evidence="4" id="KW-0004">4Fe-4S</keyword>
<dbReference type="GO" id="GO:0016740">
    <property type="term" value="F:transferase activity"/>
    <property type="evidence" value="ECO:0007669"/>
    <property type="project" value="UniProtKB-KW"/>
</dbReference>
<keyword evidence="8" id="KW-0408">Iron</keyword>
<comment type="pathway">
    <text evidence="2">Cofactor biosynthesis; NAD(+) biosynthesis; quinolinate from iminoaspartate: step 1/1.</text>
</comment>
<dbReference type="Pfam" id="PF02445">
    <property type="entry name" value="NadA"/>
    <property type="match status" value="1"/>
</dbReference>
<dbReference type="PANTHER" id="PTHR30573:SF0">
    <property type="entry name" value="QUINOLINATE SYNTHASE, CHLOROPLASTIC"/>
    <property type="match status" value="1"/>
</dbReference>
<evidence type="ECO:0000313" key="11">
    <source>
        <dbReference type="EMBL" id="MDT8902408.1"/>
    </source>
</evidence>
<gene>
    <name evidence="11" type="primary">nadA</name>
    <name evidence="11" type="ORF">Q4T40_14255</name>
</gene>
<evidence type="ECO:0000256" key="6">
    <source>
        <dbReference type="ARBA" id="ARBA00022679"/>
    </source>
</evidence>
<evidence type="ECO:0000256" key="3">
    <source>
        <dbReference type="ARBA" id="ARBA00012669"/>
    </source>
</evidence>
<evidence type="ECO:0000256" key="8">
    <source>
        <dbReference type="ARBA" id="ARBA00023004"/>
    </source>
</evidence>
<accession>A0ABU3P043</accession>
<dbReference type="InterPro" id="IPR003473">
    <property type="entry name" value="NadA"/>
</dbReference>
<evidence type="ECO:0000256" key="5">
    <source>
        <dbReference type="ARBA" id="ARBA00022642"/>
    </source>
</evidence>
<keyword evidence="9" id="KW-0411">Iron-sulfur</keyword>
<evidence type="ECO:0000256" key="2">
    <source>
        <dbReference type="ARBA" id="ARBA00005065"/>
    </source>
</evidence>
<dbReference type="Gene3D" id="3.40.50.10800">
    <property type="entry name" value="NadA-like"/>
    <property type="match status" value="3"/>
</dbReference>
<evidence type="ECO:0000256" key="10">
    <source>
        <dbReference type="NCBIfam" id="TIGR00550"/>
    </source>
</evidence>
<organism evidence="11 12">
    <name type="scientific">Anaeroselena agilis</name>
    <dbReference type="NCBI Taxonomy" id="3063788"/>
    <lineage>
        <taxon>Bacteria</taxon>
        <taxon>Bacillati</taxon>
        <taxon>Bacillota</taxon>
        <taxon>Negativicutes</taxon>
        <taxon>Acetonemataceae</taxon>
        <taxon>Anaeroselena</taxon>
    </lineage>
</organism>
<keyword evidence="12" id="KW-1185">Reference proteome</keyword>
<dbReference type="PANTHER" id="PTHR30573">
    <property type="entry name" value="QUINOLINATE SYNTHETASE A"/>
    <property type="match status" value="1"/>
</dbReference>